<sequence length="727" mass="81865">MVIAVGKEAMSPSSLPARVPTFHASEPGPWCAVISYEACFRLCQVACAEGRTEQASFFLSKEWAVLLRDAFGVRQILLQPAAEGLAKPPPELVSEKAAPKVQDCATETLAYDFVLEVAMKMVHFQQRKLLLDGPWKWLVTEFASYYGVSDAYTKVRYLSYVMNVATPTKDCLELVYDLLHPAVVTKDNRKSVLSQQENRIFGEFEDKIHQVLALVFENYKSLDELSPSGMMAVFAPATGSAAPALAPAVKLFTLLHDILSPEAQLAFSRYFQAAARKRSRRHLAETDELINSNEPCACLTDPVAFPTACQKMKSLILNIKNEIDTDIQIHNQHLLPSFIDLPNLCAPVYGMELSDRLGKFLKACPPSTLSPPFAELAIATADFQRDLDSWNIKHAKGVGDAKELFRSYIAQWIKDKRLSLLKMCKRETVKWSGLSTHNLTTPFVEDMHGQMKETLNAYEAIVCYWPQYILDMETALAEVEEAIIEALDALYADVLSPLKDSFNTDPFGLKYVPFYKRAGGIFFVPDELGILLNSMKWMLDVLVPEVETQLKSWSSCIPEGENAVTGECFKDIRVLLKSKFKSYQRAIVEMLVENTKLQNTTKVKKIIQDLKEPVAESDVRSRLQPLRDLLNKTIDHLKTVVEPQLFITICRGFWDRMGKEVLNFLLELDRKDNKSSYKGSRIAVSIFDDIFASQMLHFLGNALEEKDLEPPRSIIEARAVLCKCNAV</sequence>
<dbReference type="PANTHER" id="PTHR31110:SF9">
    <property type="entry name" value="MHD1 DOMAIN-CONTAINING PROTEIN"/>
    <property type="match status" value="1"/>
</dbReference>
<gene>
    <name evidence="1" type="ORF">K2173_014745</name>
</gene>
<keyword evidence="2" id="KW-1185">Reference proteome</keyword>
<dbReference type="PANTHER" id="PTHR31110">
    <property type="entry name" value="PESTICIDAL CRYSTAL CRY8BA PROTEIN"/>
    <property type="match status" value="1"/>
</dbReference>
<proteinExistence type="predicted"/>
<protein>
    <submittedName>
        <fullName evidence="1">Uncharacterized protein</fullName>
    </submittedName>
</protein>
<comment type="caution">
    <text evidence="1">The sequence shown here is derived from an EMBL/GenBank/DDBJ whole genome shotgun (WGS) entry which is preliminary data.</text>
</comment>
<dbReference type="AlphaFoldDB" id="A0AAV8TH75"/>
<organism evidence="1 2">
    <name type="scientific">Erythroxylum novogranatense</name>
    <dbReference type="NCBI Taxonomy" id="1862640"/>
    <lineage>
        <taxon>Eukaryota</taxon>
        <taxon>Viridiplantae</taxon>
        <taxon>Streptophyta</taxon>
        <taxon>Embryophyta</taxon>
        <taxon>Tracheophyta</taxon>
        <taxon>Spermatophyta</taxon>
        <taxon>Magnoliopsida</taxon>
        <taxon>eudicotyledons</taxon>
        <taxon>Gunneridae</taxon>
        <taxon>Pentapetalae</taxon>
        <taxon>rosids</taxon>
        <taxon>fabids</taxon>
        <taxon>Malpighiales</taxon>
        <taxon>Erythroxylaceae</taxon>
        <taxon>Erythroxylum</taxon>
    </lineage>
</organism>
<reference evidence="1 2" key="1">
    <citation type="submission" date="2021-09" db="EMBL/GenBank/DDBJ databases">
        <title>Genomic insights and catalytic innovation underlie evolution of tropane alkaloids biosynthesis.</title>
        <authorList>
            <person name="Wang Y.-J."/>
            <person name="Tian T."/>
            <person name="Huang J.-P."/>
            <person name="Huang S.-X."/>
        </authorList>
    </citation>
    <scope>NUCLEOTIDE SEQUENCE [LARGE SCALE GENOMIC DNA]</scope>
    <source>
        <strain evidence="1">KIB-2018</strain>
        <tissue evidence="1">Leaf</tissue>
    </source>
</reference>
<dbReference type="EMBL" id="JAIWQS010000005">
    <property type="protein sequence ID" value="KAJ8765623.1"/>
    <property type="molecule type" value="Genomic_DNA"/>
</dbReference>
<accession>A0AAV8TH75</accession>
<evidence type="ECO:0000313" key="2">
    <source>
        <dbReference type="Proteomes" id="UP001159364"/>
    </source>
</evidence>
<name>A0AAV8TH75_9ROSI</name>
<dbReference type="Proteomes" id="UP001159364">
    <property type="component" value="Linkage Group LG05"/>
</dbReference>
<evidence type="ECO:0000313" key="1">
    <source>
        <dbReference type="EMBL" id="KAJ8765623.1"/>
    </source>
</evidence>